<evidence type="ECO:0000313" key="3">
    <source>
        <dbReference type="Proteomes" id="UP000217790"/>
    </source>
</evidence>
<accession>A0A2H3DE32</accession>
<dbReference type="Proteomes" id="UP000217790">
    <property type="component" value="Unassembled WGS sequence"/>
</dbReference>
<dbReference type="OrthoDB" id="10255174at2759"/>
<evidence type="ECO:0000313" key="2">
    <source>
        <dbReference type="EMBL" id="PBK92380.1"/>
    </source>
</evidence>
<evidence type="ECO:0000313" key="1">
    <source>
        <dbReference type="EMBL" id="PBK79273.1"/>
    </source>
</evidence>
<gene>
    <name evidence="2" type="ORF">ARMGADRAFT_1013539</name>
    <name evidence="1" type="ORF">ARMGADRAFT_1021613</name>
</gene>
<protein>
    <submittedName>
        <fullName evidence="2">Uncharacterized protein</fullName>
    </submittedName>
</protein>
<keyword evidence="3" id="KW-1185">Reference proteome</keyword>
<dbReference type="Gene3D" id="3.40.50.1460">
    <property type="match status" value="1"/>
</dbReference>
<sequence>MSVHEGGHDCESPPKYVEAFCPIDRDTFDSNGDPVPDISDWELNTILSVLSRAKGHCITVLLDCCHAGSITRTYSGERSAPSPNHTSLQDMLRAGEKGLKDLFGCQTVFSEDWVPDMNSHVMIAACKKEERANWWHERKNDGTKVVRGV</sequence>
<dbReference type="EMBL" id="KZ293792">
    <property type="protein sequence ID" value="PBK79273.1"/>
    <property type="molecule type" value="Genomic_DNA"/>
</dbReference>
<proteinExistence type="predicted"/>
<reference evidence="2" key="2">
    <citation type="journal article" date="2017" name="Nat. Ecol. Evol.">
        <title>Lineage-specific genetic innovations streamline the genomes of Armillaria species to pathogenesis.</title>
        <authorList>
            <consortium name="DOE Joint Genome Institute"/>
            <person name="Sipos G."/>
            <person name="Prasanna A.N."/>
            <person name="Walter M.C."/>
            <person name="O'Connor E."/>
            <person name="Balint B."/>
            <person name="Krizsan K."/>
            <person name="Kiss B."/>
            <person name="Hess J."/>
            <person name="Varga T."/>
            <person name="Slot J."/>
            <person name="Riley R."/>
            <person name="Boka B."/>
            <person name="Rigling D."/>
            <person name="Barry K."/>
            <person name="Lee J."/>
            <person name="Mihaltcheva S."/>
            <person name="LaButti K."/>
            <person name="Lipzen A."/>
            <person name="Waldron R."/>
            <person name="Moloney N.M."/>
            <person name="Sperisen C."/>
            <person name="Kredics L."/>
            <person name="Vagvolgyi C."/>
            <person name="Patrignani A."/>
            <person name="Fitzpatrick D."/>
            <person name="Nagy I."/>
            <person name="Doyle S."/>
            <person name="Anderson J."/>
            <person name="Grigoriev I.V."/>
            <person name="Guldener U."/>
            <person name="Munsterkotter M."/>
            <person name="Nagy L.G."/>
        </authorList>
    </citation>
    <scope>NUCLEOTIDE SEQUENCE [LARGE SCALE GENOMIC DNA]</scope>
    <source>
        <strain evidence="2">Ar21-2</strain>
    </source>
</reference>
<organism evidence="2 3">
    <name type="scientific">Armillaria gallica</name>
    <name type="common">Bulbous honey fungus</name>
    <name type="synonym">Armillaria bulbosa</name>
    <dbReference type="NCBI Taxonomy" id="47427"/>
    <lineage>
        <taxon>Eukaryota</taxon>
        <taxon>Fungi</taxon>
        <taxon>Dikarya</taxon>
        <taxon>Basidiomycota</taxon>
        <taxon>Agaricomycotina</taxon>
        <taxon>Agaricomycetes</taxon>
        <taxon>Agaricomycetidae</taxon>
        <taxon>Agaricales</taxon>
        <taxon>Marasmiineae</taxon>
        <taxon>Physalacriaceae</taxon>
        <taxon>Armillaria</taxon>
    </lineage>
</organism>
<name>A0A2H3DE32_ARMGA</name>
<reference evidence="3" key="1">
    <citation type="journal article" date="2017" name="Nat. Ecol. Evol.">
        <title>Genome expansion and lineage-specific genetic innovations in the forest pathogenic fungi Armillaria.</title>
        <authorList>
            <person name="Sipos G."/>
            <person name="Prasanna A.N."/>
            <person name="Walter M.C."/>
            <person name="O'Connor E."/>
            <person name="Balint B."/>
            <person name="Krizsan K."/>
            <person name="Kiss B."/>
            <person name="Hess J."/>
            <person name="Varga T."/>
            <person name="Slot J."/>
            <person name="Riley R."/>
            <person name="Boka B."/>
            <person name="Rigling D."/>
            <person name="Barry K."/>
            <person name="Lee J."/>
            <person name="Mihaltcheva S."/>
            <person name="LaButti K."/>
            <person name="Lipzen A."/>
            <person name="Waldron R."/>
            <person name="Moloney N.M."/>
            <person name="Sperisen C."/>
            <person name="Kredics L."/>
            <person name="Vagvoelgyi C."/>
            <person name="Patrignani A."/>
            <person name="Fitzpatrick D."/>
            <person name="Nagy I."/>
            <person name="Doyle S."/>
            <person name="Anderson J.B."/>
            <person name="Grigoriev I.V."/>
            <person name="Gueldener U."/>
            <person name="Muensterkoetter M."/>
            <person name="Nagy L.G."/>
        </authorList>
    </citation>
    <scope>NUCLEOTIDE SEQUENCE [LARGE SCALE GENOMIC DNA]</scope>
    <source>
        <strain evidence="3">Ar21-2</strain>
    </source>
</reference>
<dbReference type="InParanoid" id="A0A2H3DE32"/>
<dbReference type="AlphaFoldDB" id="A0A2H3DE32"/>
<dbReference type="EMBL" id="KZ293659">
    <property type="protein sequence ID" value="PBK92380.1"/>
    <property type="molecule type" value="Genomic_DNA"/>
</dbReference>